<dbReference type="AlphaFoldDB" id="A0A7C0Z912"/>
<dbReference type="SMART" id="SM00984">
    <property type="entry name" value="UDPG_MGDP_dh_C"/>
    <property type="match status" value="1"/>
</dbReference>
<keyword evidence="1" id="KW-0560">Oxidoreductase</keyword>
<dbReference type="PIRSF" id="PIRSF500136">
    <property type="entry name" value="UDP_ManNAc_DH"/>
    <property type="match status" value="1"/>
</dbReference>
<evidence type="ECO:0000256" key="1">
    <source>
        <dbReference type="ARBA" id="ARBA00023002"/>
    </source>
</evidence>
<gene>
    <name evidence="6" type="ORF">ENF18_01855</name>
</gene>
<evidence type="ECO:0000259" key="5">
    <source>
        <dbReference type="SMART" id="SM00984"/>
    </source>
</evidence>
<dbReference type="NCBIfam" id="TIGR03026">
    <property type="entry name" value="NDP-sugDHase"/>
    <property type="match status" value="1"/>
</dbReference>
<evidence type="ECO:0000313" key="6">
    <source>
        <dbReference type="EMBL" id="HDI82520.1"/>
    </source>
</evidence>
<proteinExistence type="inferred from homology"/>
<dbReference type="GO" id="GO:0051287">
    <property type="term" value="F:NAD binding"/>
    <property type="evidence" value="ECO:0007669"/>
    <property type="project" value="InterPro"/>
</dbReference>
<dbReference type="EMBL" id="DQWE01000082">
    <property type="protein sequence ID" value="HDI82520.1"/>
    <property type="molecule type" value="Genomic_DNA"/>
</dbReference>
<evidence type="ECO:0000256" key="4">
    <source>
        <dbReference type="SAM" id="Phobius"/>
    </source>
</evidence>
<dbReference type="GO" id="GO:0016616">
    <property type="term" value="F:oxidoreductase activity, acting on the CH-OH group of donors, NAD or NADP as acceptor"/>
    <property type="evidence" value="ECO:0007669"/>
    <property type="project" value="InterPro"/>
</dbReference>
<dbReference type="Pfam" id="PF03720">
    <property type="entry name" value="UDPG_MGDP_dh_C"/>
    <property type="match status" value="1"/>
</dbReference>
<evidence type="ECO:0000256" key="2">
    <source>
        <dbReference type="ARBA" id="ARBA00023027"/>
    </source>
</evidence>
<dbReference type="Gene3D" id="3.40.50.720">
    <property type="entry name" value="NAD(P)-binding Rossmann-like Domain"/>
    <property type="match status" value="2"/>
</dbReference>
<dbReference type="Pfam" id="PF00984">
    <property type="entry name" value="UDPG_MGDP_dh"/>
    <property type="match status" value="1"/>
</dbReference>
<keyword evidence="4" id="KW-0472">Membrane</keyword>
<dbReference type="InterPro" id="IPR014027">
    <property type="entry name" value="UDP-Glc/GDP-Man_DH_C"/>
</dbReference>
<dbReference type="PANTHER" id="PTHR43491">
    <property type="entry name" value="UDP-N-ACETYL-D-MANNOSAMINE DEHYDROGENASE"/>
    <property type="match status" value="1"/>
</dbReference>
<dbReference type="PANTHER" id="PTHR43491:SF1">
    <property type="entry name" value="UDP-N-ACETYL-D-MANNOSAMINE DEHYDROGENASE"/>
    <property type="match status" value="1"/>
</dbReference>
<dbReference type="InterPro" id="IPR008927">
    <property type="entry name" value="6-PGluconate_DH-like_C_sf"/>
</dbReference>
<accession>A0A7C0Z912</accession>
<comment type="caution">
    <text evidence="6">The sequence shown here is derived from an EMBL/GenBank/DDBJ whole genome shotgun (WGS) entry which is preliminary data.</text>
</comment>
<sequence>MLEEKIRSKKAKIGVVGLGYVGLPLAVSFLKEGFVVIGLDISKERVKLLKKGKSYIDDVQDDEIKPFVKNGKFILTTEYSKLKDADAINICVPTPFTTTKDPDLKYVIDASERIGEVLKKEQIVILKSTTYPETTEKVVLPILEKKSGLRAGKDFYLAFAPERVDPGNKKFPPRTIPAVVGGYTKKCTKLTALLYSQIVDRVVPVSNPRVAEMTKLLENIFRNVNIALVNELALLCERMGGVDMWEVIEAASTKPFGFMPFYPGPGLGGHCIPIDPYYLSWKAREYDFHTSFIELAAKVNEDMPYHVIQKLQDVLNKNGIVLKNARVLILGVSFKENISDTRNSPALKIMSLLMYRVKKLVYNDPYVPSVSVDGKNFDSKKLTKQLLKGIDVVLITAAHRDYDYRWIVKNSRIVLDTRNATKNIRARNLFKLGLRK</sequence>
<name>A0A7C0Z912_UNCW3</name>
<feature type="domain" description="UDP-glucose/GDP-mannose dehydrogenase C-terminal" evidence="5">
    <location>
        <begin position="328"/>
        <end position="423"/>
    </location>
</feature>
<dbReference type="InterPro" id="IPR017476">
    <property type="entry name" value="UDP-Glc/GDP-Man"/>
</dbReference>
<dbReference type="GO" id="GO:0016628">
    <property type="term" value="F:oxidoreductase activity, acting on the CH-CH group of donors, NAD or NADP as acceptor"/>
    <property type="evidence" value="ECO:0007669"/>
    <property type="project" value="InterPro"/>
</dbReference>
<protein>
    <submittedName>
        <fullName evidence="6">Nucleotide sugar dehydrogenase</fullName>
    </submittedName>
</protein>
<feature type="transmembrane region" description="Helical" evidence="4">
    <location>
        <begin position="12"/>
        <end position="30"/>
    </location>
</feature>
<dbReference type="InterPro" id="IPR014026">
    <property type="entry name" value="UDP-Glc/GDP-Man_DH_dimer"/>
</dbReference>
<dbReference type="InterPro" id="IPR001732">
    <property type="entry name" value="UDP-Glc/GDP-Man_DH_N"/>
</dbReference>
<dbReference type="InterPro" id="IPR036291">
    <property type="entry name" value="NAD(P)-bd_dom_sf"/>
</dbReference>
<keyword evidence="2" id="KW-0520">NAD</keyword>
<organism evidence="6">
    <name type="scientific">candidate division WOR-3 bacterium</name>
    <dbReference type="NCBI Taxonomy" id="2052148"/>
    <lineage>
        <taxon>Bacteria</taxon>
        <taxon>Bacteria division WOR-3</taxon>
    </lineage>
</organism>
<dbReference type="Proteomes" id="UP000885847">
    <property type="component" value="Unassembled WGS sequence"/>
</dbReference>
<dbReference type="SUPFAM" id="SSF52413">
    <property type="entry name" value="UDP-glucose/GDP-mannose dehydrogenase C-terminal domain"/>
    <property type="match status" value="1"/>
</dbReference>
<keyword evidence="4" id="KW-1133">Transmembrane helix</keyword>
<evidence type="ECO:0000256" key="3">
    <source>
        <dbReference type="PIRNR" id="PIRNR000124"/>
    </source>
</evidence>
<dbReference type="SUPFAM" id="SSF48179">
    <property type="entry name" value="6-phosphogluconate dehydrogenase C-terminal domain-like"/>
    <property type="match status" value="1"/>
</dbReference>
<dbReference type="GO" id="GO:0000271">
    <property type="term" value="P:polysaccharide biosynthetic process"/>
    <property type="evidence" value="ECO:0007669"/>
    <property type="project" value="InterPro"/>
</dbReference>
<comment type="similarity">
    <text evidence="3">Belongs to the UDP-glucose/GDP-mannose dehydrogenase family.</text>
</comment>
<reference evidence="6" key="1">
    <citation type="journal article" date="2020" name="mSystems">
        <title>Genome- and Community-Level Interaction Insights into Carbon Utilization and Element Cycling Functions of Hydrothermarchaeota in Hydrothermal Sediment.</title>
        <authorList>
            <person name="Zhou Z."/>
            <person name="Liu Y."/>
            <person name="Xu W."/>
            <person name="Pan J."/>
            <person name="Luo Z.H."/>
            <person name="Li M."/>
        </authorList>
    </citation>
    <scope>NUCLEOTIDE SEQUENCE [LARGE SCALE GENOMIC DNA]</scope>
    <source>
        <strain evidence="6">HyVt-102</strain>
    </source>
</reference>
<dbReference type="PIRSF" id="PIRSF000124">
    <property type="entry name" value="UDPglc_GDPman_dh"/>
    <property type="match status" value="1"/>
</dbReference>
<dbReference type="InterPro" id="IPR028359">
    <property type="entry name" value="UDP_ManNAc/GlcNAc_DH"/>
</dbReference>
<keyword evidence="4" id="KW-0812">Transmembrane</keyword>
<dbReference type="Pfam" id="PF03721">
    <property type="entry name" value="UDPG_MGDP_dh_N"/>
    <property type="match status" value="1"/>
</dbReference>
<dbReference type="SUPFAM" id="SSF51735">
    <property type="entry name" value="NAD(P)-binding Rossmann-fold domains"/>
    <property type="match status" value="1"/>
</dbReference>
<dbReference type="InterPro" id="IPR036220">
    <property type="entry name" value="UDP-Glc/GDP-Man_DH_C_sf"/>
</dbReference>